<comment type="caution">
    <text evidence="1">The sequence shown here is derived from an EMBL/GenBank/DDBJ whole genome shotgun (WGS) entry which is preliminary data.</text>
</comment>
<sequence length="167" mass="19140">MVNELNLSIAGQISSTINHYGQVFSIPVSISTGAVPVDFRSCTGEIRIDSKLHKNGFNLPIIGMKSYEVTKLKINFEMRENYNKIQHVLDKYTAEIKKFALSISDKVGAEVKFRRFAIELTEKFSIEFKSVIFCPTEVFLRIDIGYYVNQLRKEKISKFEFPNLSLS</sequence>
<accession>A0A3M0YZK1</accession>
<gene>
    <name evidence="1" type="ORF">D6810_03065</name>
</gene>
<proteinExistence type="predicted"/>
<dbReference type="Proteomes" id="UP000269410">
    <property type="component" value="Unassembled WGS sequence"/>
</dbReference>
<dbReference type="EMBL" id="RFKV01000101">
    <property type="protein sequence ID" value="RMD76747.1"/>
    <property type="molecule type" value="Genomic_DNA"/>
</dbReference>
<evidence type="ECO:0000313" key="1">
    <source>
        <dbReference type="EMBL" id="RMD76747.1"/>
    </source>
</evidence>
<reference evidence="1 2" key="1">
    <citation type="submission" date="2018-10" db="EMBL/GenBank/DDBJ databases">
        <title>Thermophilic Lithotrophy and Phototrophy in an Intertidal, Iron-rich, Geothermal Spring.</title>
        <authorList>
            <person name="Ward L.M."/>
            <person name="Idei A."/>
            <person name="Nakagawa M."/>
            <person name="Ueno Y."/>
            <person name="Fischer W."/>
            <person name="Mcglynn S.E."/>
        </authorList>
    </citation>
    <scope>NUCLEOTIDE SEQUENCE [LARGE SCALE GENOMIC DNA]</scope>
    <source>
        <strain evidence="1">J137</strain>
    </source>
</reference>
<protein>
    <submittedName>
        <fullName evidence="1">Uncharacterized protein</fullName>
    </submittedName>
</protein>
<name>A0A3M0YZK1_9BACT</name>
<dbReference type="AlphaFoldDB" id="A0A3M0YZK1"/>
<evidence type="ECO:0000313" key="2">
    <source>
        <dbReference type="Proteomes" id="UP000269410"/>
    </source>
</evidence>
<organism evidence="1 2">
    <name type="scientific">Candidatus Dojkabacteria bacterium</name>
    <dbReference type="NCBI Taxonomy" id="2099670"/>
    <lineage>
        <taxon>Bacteria</taxon>
        <taxon>Candidatus Dojkabacteria</taxon>
    </lineage>
</organism>
<feature type="non-terminal residue" evidence="1">
    <location>
        <position position="167"/>
    </location>
</feature>